<protein>
    <submittedName>
        <fullName evidence="1">Uncharacterized protein</fullName>
    </submittedName>
</protein>
<evidence type="ECO:0000313" key="1">
    <source>
        <dbReference type="EMBL" id="MFC4077837.1"/>
    </source>
</evidence>
<dbReference type="RefSeq" id="WP_380705676.1">
    <property type="nucleotide sequence ID" value="NZ_JBHSAP010000018.1"/>
</dbReference>
<dbReference type="EMBL" id="JBHSAP010000018">
    <property type="protein sequence ID" value="MFC4077837.1"/>
    <property type="molecule type" value="Genomic_DNA"/>
</dbReference>
<proteinExistence type="predicted"/>
<organism evidence="1 2">
    <name type="scientific">Salinithrix halophila</name>
    <dbReference type="NCBI Taxonomy" id="1485204"/>
    <lineage>
        <taxon>Bacteria</taxon>
        <taxon>Bacillati</taxon>
        <taxon>Bacillota</taxon>
        <taxon>Bacilli</taxon>
        <taxon>Bacillales</taxon>
        <taxon>Thermoactinomycetaceae</taxon>
        <taxon>Salinithrix</taxon>
    </lineage>
</organism>
<comment type="caution">
    <text evidence="1">The sequence shown here is derived from an EMBL/GenBank/DDBJ whole genome shotgun (WGS) entry which is preliminary data.</text>
</comment>
<dbReference type="Proteomes" id="UP001595843">
    <property type="component" value="Unassembled WGS sequence"/>
</dbReference>
<sequence>MNIRFNTPHQYVFVHENVKHLLLVWPKEAKRQLFVVEEEDGLLSLTYPGETYEETVLIQVEPVFFRHLETDSGLLSVVLGATFRHQGRLMGMFYNREETTGPPFFFELREDDLQDIPEDEYEEVARVFLEEFPEYVEEM</sequence>
<keyword evidence="2" id="KW-1185">Reference proteome</keyword>
<reference evidence="2" key="1">
    <citation type="journal article" date="2019" name="Int. J. Syst. Evol. Microbiol.">
        <title>The Global Catalogue of Microorganisms (GCM) 10K type strain sequencing project: providing services to taxonomists for standard genome sequencing and annotation.</title>
        <authorList>
            <consortium name="The Broad Institute Genomics Platform"/>
            <consortium name="The Broad Institute Genome Sequencing Center for Infectious Disease"/>
            <person name="Wu L."/>
            <person name="Ma J."/>
        </authorList>
    </citation>
    <scope>NUCLEOTIDE SEQUENCE [LARGE SCALE GENOMIC DNA]</scope>
    <source>
        <strain evidence="2">IBRC-M 10813</strain>
    </source>
</reference>
<gene>
    <name evidence="1" type="ORF">ACFOUO_13620</name>
</gene>
<name>A0ABV8JFV3_9BACL</name>
<accession>A0ABV8JFV3</accession>
<evidence type="ECO:0000313" key="2">
    <source>
        <dbReference type="Proteomes" id="UP001595843"/>
    </source>
</evidence>